<dbReference type="OMA" id="AKYLIQI"/>
<evidence type="ECO:0000256" key="14">
    <source>
        <dbReference type="SAM" id="SignalP"/>
    </source>
</evidence>
<dbReference type="InParanoid" id="A0A1X2HAV7"/>
<keyword evidence="9" id="KW-0496">Mitochondrion</keyword>
<evidence type="ECO:0000256" key="10">
    <source>
        <dbReference type="ARBA" id="ARBA00023136"/>
    </source>
</evidence>
<keyword evidence="14" id="KW-0732">Signal</keyword>
<dbReference type="GO" id="GO:0001405">
    <property type="term" value="C:PAM complex, Tim23 associated import motor"/>
    <property type="evidence" value="ECO:0007669"/>
    <property type="project" value="EnsemblFungi"/>
</dbReference>
<keyword evidence="6" id="KW-0999">Mitochondrion inner membrane</keyword>
<evidence type="ECO:0000256" key="9">
    <source>
        <dbReference type="ARBA" id="ARBA00023128"/>
    </source>
</evidence>
<feature type="compositionally biased region" description="Polar residues" evidence="13">
    <location>
        <begin position="125"/>
        <end position="134"/>
    </location>
</feature>
<comment type="subcellular location">
    <subcellularLocation>
        <location evidence="1">Mitochondrion inner membrane</location>
        <topology evidence="1">Peripheral membrane protein</topology>
    </subcellularLocation>
</comment>
<evidence type="ECO:0000256" key="7">
    <source>
        <dbReference type="ARBA" id="ARBA00022927"/>
    </source>
</evidence>
<evidence type="ECO:0000256" key="4">
    <source>
        <dbReference type="ARBA" id="ARBA00020721"/>
    </source>
</evidence>
<evidence type="ECO:0000256" key="12">
    <source>
        <dbReference type="ARBA" id="ARBA00031407"/>
    </source>
</evidence>
<evidence type="ECO:0000256" key="1">
    <source>
        <dbReference type="ARBA" id="ARBA00004637"/>
    </source>
</evidence>
<dbReference type="Pfam" id="PF03656">
    <property type="entry name" value="Pam16"/>
    <property type="match status" value="1"/>
</dbReference>
<comment type="similarity">
    <text evidence="2">Belongs to the TIM16/PAM16 family.</text>
</comment>
<dbReference type="Gene3D" id="1.10.287.110">
    <property type="entry name" value="DnaJ domain"/>
    <property type="match status" value="1"/>
</dbReference>
<organism evidence="15 16">
    <name type="scientific">Syncephalastrum racemosum</name>
    <name type="common">Filamentous fungus</name>
    <dbReference type="NCBI Taxonomy" id="13706"/>
    <lineage>
        <taxon>Eukaryota</taxon>
        <taxon>Fungi</taxon>
        <taxon>Fungi incertae sedis</taxon>
        <taxon>Mucoromycota</taxon>
        <taxon>Mucoromycotina</taxon>
        <taxon>Mucoromycetes</taxon>
        <taxon>Mucorales</taxon>
        <taxon>Syncephalastraceae</taxon>
        <taxon>Syncephalastrum</taxon>
    </lineage>
</organism>
<dbReference type="InterPro" id="IPR005341">
    <property type="entry name" value="Tim16"/>
</dbReference>
<dbReference type="GO" id="GO:0019904">
    <property type="term" value="F:protein domain specific binding"/>
    <property type="evidence" value="ECO:0007669"/>
    <property type="project" value="EnsemblFungi"/>
</dbReference>
<feature type="region of interest" description="Disordered" evidence="13">
    <location>
        <begin position="115"/>
        <end position="140"/>
    </location>
</feature>
<gene>
    <name evidence="15" type="ORF">BCR43DRAFT_525444</name>
</gene>
<dbReference type="FunFam" id="1.10.287.110:FF:000006">
    <property type="entry name" value="Import inner membrane translocase subunit TIM16"/>
    <property type="match status" value="1"/>
</dbReference>
<evidence type="ECO:0000256" key="6">
    <source>
        <dbReference type="ARBA" id="ARBA00022792"/>
    </source>
</evidence>
<keyword evidence="7" id="KW-0653">Protein transport</keyword>
<name>A0A1X2HAV7_SYNRA</name>
<keyword evidence="8" id="KW-0811">Translocation</keyword>
<reference evidence="15 16" key="1">
    <citation type="submission" date="2016-07" db="EMBL/GenBank/DDBJ databases">
        <title>Pervasive Adenine N6-methylation of Active Genes in Fungi.</title>
        <authorList>
            <consortium name="DOE Joint Genome Institute"/>
            <person name="Mondo S.J."/>
            <person name="Dannebaum R.O."/>
            <person name="Kuo R.C."/>
            <person name="Labutti K."/>
            <person name="Haridas S."/>
            <person name="Kuo A."/>
            <person name="Salamov A."/>
            <person name="Ahrendt S.R."/>
            <person name="Lipzen A."/>
            <person name="Sullivan W."/>
            <person name="Andreopoulos W.B."/>
            <person name="Clum A."/>
            <person name="Lindquist E."/>
            <person name="Daum C."/>
            <person name="Ramamoorthy G.K."/>
            <person name="Gryganskyi A."/>
            <person name="Culley D."/>
            <person name="Magnuson J.K."/>
            <person name="James T.Y."/>
            <person name="O'Malley M.A."/>
            <person name="Stajich J.E."/>
            <person name="Spatafora J.W."/>
            <person name="Visel A."/>
            <person name="Grigoriev I.V."/>
        </authorList>
    </citation>
    <scope>NUCLEOTIDE SEQUENCE [LARGE SCALE GENOMIC DNA]</scope>
    <source>
        <strain evidence="15 16">NRRL 2496</strain>
    </source>
</reference>
<evidence type="ECO:0000256" key="11">
    <source>
        <dbReference type="ARBA" id="ARBA00030422"/>
    </source>
</evidence>
<dbReference type="InterPro" id="IPR036869">
    <property type="entry name" value="J_dom_sf"/>
</dbReference>
<dbReference type="EMBL" id="MCGN01000006">
    <property type="protein sequence ID" value="ORY95770.1"/>
    <property type="molecule type" value="Genomic_DNA"/>
</dbReference>
<dbReference type="GO" id="GO:0030150">
    <property type="term" value="P:protein import into mitochondrial matrix"/>
    <property type="evidence" value="ECO:0007669"/>
    <property type="project" value="EnsemblFungi"/>
</dbReference>
<dbReference type="AlphaFoldDB" id="A0A1X2HAV7"/>
<feature type="chain" id="PRO_5012371804" description="Mitochondrial import inner membrane translocase subunit TIM16" evidence="14">
    <location>
        <begin position="19"/>
        <end position="140"/>
    </location>
</feature>
<accession>A0A1X2HAV7</accession>
<evidence type="ECO:0000256" key="2">
    <source>
        <dbReference type="ARBA" id="ARBA00008817"/>
    </source>
</evidence>
<evidence type="ECO:0000256" key="13">
    <source>
        <dbReference type="SAM" id="MobiDB-lite"/>
    </source>
</evidence>
<sequence>MSGRLIAQIVVSLGTVVGRAFVAAYKQAAANAAQGGGPAARAGAKASAVDALTRKTNMTLEEACQILNVTREADLQQITKNYDHLFNVNDSSKGGSFYLQSKVVRAKERIELERAEEAKKAQKEQTTNSSNEQQTPPPSS</sequence>
<dbReference type="FunCoup" id="A0A1X2HAV7">
    <property type="interactions" value="91"/>
</dbReference>
<evidence type="ECO:0000256" key="8">
    <source>
        <dbReference type="ARBA" id="ARBA00023010"/>
    </source>
</evidence>
<comment type="caution">
    <text evidence="15">The sequence shown here is derived from an EMBL/GenBank/DDBJ whole genome shotgun (WGS) entry which is preliminary data.</text>
</comment>
<proteinExistence type="inferred from homology"/>
<evidence type="ECO:0000256" key="5">
    <source>
        <dbReference type="ARBA" id="ARBA00022448"/>
    </source>
</evidence>
<evidence type="ECO:0000313" key="15">
    <source>
        <dbReference type="EMBL" id="ORY95770.1"/>
    </source>
</evidence>
<keyword evidence="5" id="KW-0813">Transport</keyword>
<dbReference type="OrthoDB" id="10262892at2759"/>
<evidence type="ECO:0000313" key="16">
    <source>
        <dbReference type="Proteomes" id="UP000242180"/>
    </source>
</evidence>
<dbReference type="PANTHER" id="PTHR12388">
    <property type="entry name" value="MITOCHONDRIA ASSOCIATED GRANULOCYTE MACROPHAGE CSF SIGNALING MOLECULE"/>
    <property type="match status" value="1"/>
</dbReference>
<protein>
    <recommendedName>
        <fullName evidence="4">Mitochondrial import inner membrane translocase subunit TIM16</fullName>
    </recommendedName>
    <alternativeName>
        <fullName evidence="3">Mitochondrial import inner membrane translocase subunit tim16</fullName>
    </alternativeName>
    <alternativeName>
        <fullName evidence="11 12">Presequence translocated-associated motor subunit PAM16</fullName>
    </alternativeName>
</protein>
<keyword evidence="10" id="KW-0472">Membrane</keyword>
<keyword evidence="16" id="KW-1185">Reference proteome</keyword>
<dbReference type="Proteomes" id="UP000242180">
    <property type="component" value="Unassembled WGS sequence"/>
</dbReference>
<dbReference type="STRING" id="13706.A0A1X2HAV7"/>
<evidence type="ECO:0000256" key="3">
    <source>
        <dbReference type="ARBA" id="ARBA00013571"/>
    </source>
</evidence>
<dbReference type="PANTHER" id="PTHR12388:SF0">
    <property type="entry name" value="MITOCHONDRIAL IMPORT INNER MEMBRANE TRANSLOCASE SUBUNIT TIM16"/>
    <property type="match status" value="1"/>
</dbReference>
<feature type="signal peptide" evidence="14">
    <location>
        <begin position="1"/>
        <end position="18"/>
    </location>
</feature>